<dbReference type="InterPro" id="IPR024711">
    <property type="entry name" value="Catalase_clade1/3"/>
</dbReference>
<dbReference type="PANTHER" id="PTHR11465">
    <property type="entry name" value="CATALASE"/>
    <property type="match status" value="1"/>
</dbReference>
<keyword evidence="6 15" id="KW-0575">Peroxidase</keyword>
<evidence type="ECO:0000256" key="1">
    <source>
        <dbReference type="ARBA" id="ARBA00001971"/>
    </source>
</evidence>
<gene>
    <name evidence="18" type="ORF">SAMN06296052_11469</name>
</gene>
<feature type="domain" description="Catalase core" evidence="17">
    <location>
        <begin position="29"/>
        <end position="423"/>
    </location>
</feature>
<keyword evidence="9 15" id="KW-0560">Oxidoreductase</keyword>
<evidence type="ECO:0000313" key="18">
    <source>
        <dbReference type="EMBL" id="SNS82618.1"/>
    </source>
</evidence>
<keyword evidence="8 14" id="KW-0479">Metal-binding</keyword>
<evidence type="ECO:0000256" key="8">
    <source>
        <dbReference type="ARBA" id="ARBA00022723"/>
    </source>
</evidence>
<evidence type="ECO:0000256" key="15">
    <source>
        <dbReference type="RuleBase" id="RU000498"/>
    </source>
</evidence>
<protein>
    <recommendedName>
        <fullName evidence="5 15">Catalase</fullName>
        <ecNumber evidence="4 15">1.11.1.6</ecNumber>
    </recommendedName>
</protein>
<keyword evidence="11 15" id="KW-0376">Hydrogen peroxide</keyword>
<evidence type="ECO:0000313" key="19">
    <source>
        <dbReference type="Proteomes" id="UP000198432"/>
    </source>
</evidence>
<keyword evidence="19" id="KW-1185">Reference proteome</keyword>
<name>A0A239HNF9_9BACT</name>
<dbReference type="SMART" id="SM01060">
    <property type="entry name" value="Catalase"/>
    <property type="match status" value="1"/>
</dbReference>
<proteinExistence type="inferred from homology"/>
<evidence type="ECO:0000256" key="3">
    <source>
        <dbReference type="ARBA" id="ARBA00005329"/>
    </source>
</evidence>
<dbReference type="GO" id="GO:0042542">
    <property type="term" value="P:response to hydrogen peroxide"/>
    <property type="evidence" value="ECO:0007669"/>
    <property type="project" value="TreeGrafter"/>
</dbReference>
<evidence type="ECO:0000259" key="17">
    <source>
        <dbReference type="SMART" id="SM01060"/>
    </source>
</evidence>
<dbReference type="GO" id="GO:0005737">
    <property type="term" value="C:cytoplasm"/>
    <property type="evidence" value="ECO:0007669"/>
    <property type="project" value="TreeGrafter"/>
</dbReference>
<dbReference type="EC" id="1.11.1.6" evidence="4 15"/>
<dbReference type="SUPFAM" id="SSF56634">
    <property type="entry name" value="Heme-dependent catalase-like"/>
    <property type="match status" value="1"/>
</dbReference>
<dbReference type="InterPro" id="IPR024708">
    <property type="entry name" value="Catalase_AS"/>
</dbReference>
<dbReference type="EMBL" id="FZOQ01000014">
    <property type="protein sequence ID" value="SNS82618.1"/>
    <property type="molecule type" value="Genomic_DNA"/>
</dbReference>
<dbReference type="InterPro" id="IPR002226">
    <property type="entry name" value="Catalase_haem_BS"/>
</dbReference>
<sequence length="550" mass="63068">MIENNKNPQGANGSPSKSGNNGQEERILTTRQGHPVRDNQNIRTVGNRGPATMENYHFIEKISHFDRERVPERVVHARGAGAHGVFEAYGKVGDEPISKYTRAKLFQEKGKQTPVFVRFSTVGHPSGSPETLRDPRGFAVKFYTEDGNWDLVGNNLKIFFIRDAMKFPDLIHSQKPDPITNIQSAERIFDFFSGTPEATHMVTFLYSPWGIPANYRQMQGSGVNTYKWVNENGEAVLVKYHWEPIKQGIRNLTKKEAMEIQAKNFNHATQDLYEAIERGDYPEWELNVQIMSDDEHPELDFDPLDDTKLWPREQFPWHPVGKMTLNRNPEDYFNEVELAAFGTGVLVDGLDFSDDKMLQGRTFSYSDTQRYRVGANYLQLPINAPKNKVYTNQRGGKMSFKTDFAPGQNKHINYEPSVLDGLKEAPKPAKEYTPRYEANLVRQAIDRTNPFKQAGETFRNFEDWEREELISNLSNDLATCDKRIQDKMLEYFTQADEEYGRRVREGIQMATEKMMKMKKEMMGTDGPMGNTSGEEGVEQAQKDSHPGKQY</sequence>
<evidence type="ECO:0000256" key="2">
    <source>
        <dbReference type="ARBA" id="ARBA00002974"/>
    </source>
</evidence>
<dbReference type="AlphaFoldDB" id="A0A239HNF9"/>
<dbReference type="InterPro" id="IPR011614">
    <property type="entry name" value="Catalase_core"/>
</dbReference>
<dbReference type="Gene3D" id="2.40.180.10">
    <property type="entry name" value="Catalase core domain"/>
    <property type="match status" value="1"/>
</dbReference>
<evidence type="ECO:0000256" key="12">
    <source>
        <dbReference type="ARBA" id="ARBA00049254"/>
    </source>
</evidence>
<feature type="active site" evidence="13">
    <location>
        <position position="76"/>
    </location>
</feature>
<dbReference type="OrthoDB" id="9760293at2"/>
<dbReference type="GO" id="GO:0004096">
    <property type="term" value="F:catalase activity"/>
    <property type="evidence" value="ECO:0007669"/>
    <property type="project" value="UniProtKB-EC"/>
</dbReference>
<dbReference type="Proteomes" id="UP000198432">
    <property type="component" value="Unassembled WGS sequence"/>
</dbReference>
<dbReference type="PANTHER" id="PTHR11465:SF23">
    <property type="entry name" value="CATALASE-2"/>
    <property type="match status" value="1"/>
</dbReference>
<dbReference type="GO" id="GO:0042744">
    <property type="term" value="P:hydrogen peroxide catabolic process"/>
    <property type="evidence" value="ECO:0007669"/>
    <property type="project" value="UniProtKB-KW"/>
</dbReference>
<evidence type="ECO:0000256" key="4">
    <source>
        <dbReference type="ARBA" id="ARBA00012314"/>
    </source>
</evidence>
<evidence type="ECO:0000256" key="10">
    <source>
        <dbReference type="ARBA" id="ARBA00023004"/>
    </source>
</evidence>
<feature type="active site" evidence="13">
    <location>
        <position position="154"/>
    </location>
</feature>
<dbReference type="Pfam" id="PF06628">
    <property type="entry name" value="Catalase-rel"/>
    <property type="match status" value="1"/>
</dbReference>
<dbReference type="CDD" id="cd08154">
    <property type="entry name" value="catalase_clade_1"/>
    <property type="match status" value="1"/>
</dbReference>
<dbReference type="PROSITE" id="PS51402">
    <property type="entry name" value="CATALASE_3"/>
    <property type="match status" value="1"/>
</dbReference>
<feature type="region of interest" description="Disordered" evidence="16">
    <location>
        <begin position="1"/>
        <end position="49"/>
    </location>
</feature>
<dbReference type="PROSITE" id="PS00437">
    <property type="entry name" value="CATALASE_1"/>
    <property type="match status" value="1"/>
</dbReference>
<organism evidence="18 19">
    <name type="scientific">Pontibacter ummariensis</name>
    <dbReference type="NCBI Taxonomy" id="1610492"/>
    <lineage>
        <taxon>Bacteria</taxon>
        <taxon>Pseudomonadati</taxon>
        <taxon>Bacteroidota</taxon>
        <taxon>Cytophagia</taxon>
        <taxon>Cytophagales</taxon>
        <taxon>Hymenobacteraceae</taxon>
        <taxon>Pontibacter</taxon>
    </lineage>
</organism>
<dbReference type="InterPro" id="IPR018028">
    <property type="entry name" value="Catalase"/>
</dbReference>
<reference evidence="19" key="1">
    <citation type="submission" date="2017-06" db="EMBL/GenBank/DDBJ databases">
        <authorList>
            <person name="Varghese N."/>
            <person name="Submissions S."/>
        </authorList>
    </citation>
    <scope>NUCLEOTIDE SEQUENCE [LARGE SCALE GENOMIC DNA]</scope>
    <source>
        <strain evidence="19">NKM1</strain>
    </source>
</reference>
<dbReference type="InterPro" id="IPR010582">
    <property type="entry name" value="Catalase_immune_responsive"/>
</dbReference>
<dbReference type="Pfam" id="PF00199">
    <property type="entry name" value="Catalase"/>
    <property type="match status" value="1"/>
</dbReference>
<accession>A0A239HNF9</accession>
<keyword evidence="10 14" id="KW-0408">Iron</keyword>
<dbReference type="PROSITE" id="PS00438">
    <property type="entry name" value="CATALASE_2"/>
    <property type="match status" value="1"/>
</dbReference>
<evidence type="ECO:0000256" key="16">
    <source>
        <dbReference type="SAM" id="MobiDB-lite"/>
    </source>
</evidence>
<keyword evidence="7 14" id="KW-0349">Heme</keyword>
<evidence type="ECO:0000256" key="11">
    <source>
        <dbReference type="ARBA" id="ARBA00023324"/>
    </source>
</evidence>
<comment type="catalytic activity">
    <reaction evidence="12 15">
        <text>2 H2O2 = O2 + 2 H2O</text>
        <dbReference type="Rhea" id="RHEA:20309"/>
        <dbReference type="ChEBI" id="CHEBI:15377"/>
        <dbReference type="ChEBI" id="CHEBI:15379"/>
        <dbReference type="ChEBI" id="CHEBI:16240"/>
        <dbReference type="EC" id="1.11.1.6"/>
    </reaction>
</comment>
<evidence type="ECO:0000256" key="5">
    <source>
        <dbReference type="ARBA" id="ARBA00014132"/>
    </source>
</evidence>
<feature type="binding site" description="axial binding residue" evidence="14">
    <location>
        <position position="365"/>
    </location>
    <ligand>
        <name>heme</name>
        <dbReference type="ChEBI" id="CHEBI:30413"/>
    </ligand>
    <ligandPart>
        <name>Fe</name>
        <dbReference type="ChEBI" id="CHEBI:18248"/>
    </ligandPart>
</feature>
<dbReference type="InterPro" id="IPR020835">
    <property type="entry name" value="Catalase_sf"/>
</dbReference>
<evidence type="ECO:0000256" key="6">
    <source>
        <dbReference type="ARBA" id="ARBA00022559"/>
    </source>
</evidence>
<feature type="region of interest" description="Disordered" evidence="16">
    <location>
        <begin position="521"/>
        <end position="550"/>
    </location>
</feature>
<comment type="similarity">
    <text evidence="3 15">Belongs to the catalase family.</text>
</comment>
<evidence type="ECO:0000256" key="9">
    <source>
        <dbReference type="ARBA" id="ARBA00023002"/>
    </source>
</evidence>
<feature type="compositionally biased region" description="Polar residues" evidence="16">
    <location>
        <begin position="1"/>
        <end position="22"/>
    </location>
</feature>
<comment type="function">
    <text evidence="2">Decomposes hydrogen peroxide into water and oxygen; serves to protect cells from the toxic effects of hydrogen peroxide.</text>
</comment>
<dbReference type="PRINTS" id="PR00067">
    <property type="entry name" value="CATALASE"/>
</dbReference>
<dbReference type="RefSeq" id="WP_089320108.1">
    <property type="nucleotide sequence ID" value="NZ_FZOQ01000014.1"/>
</dbReference>
<dbReference type="PIRSF" id="PIRSF038928">
    <property type="entry name" value="Catalase_clade1-3"/>
    <property type="match status" value="1"/>
</dbReference>
<dbReference type="GO" id="GO:0046872">
    <property type="term" value="F:metal ion binding"/>
    <property type="evidence" value="ECO:0007669"/>
    <property type="project" value="UniProtKB-KW"/>
</dbReference>
<evidence type="ECO:0000256" key="14">
    <source>
        <dbReference type="PIRSR" id="PIRSR038928-2"/>
    </source>
</evidence>
<dbReference type="FunFam" id="2.40.180.10:FF:000002">
    <property type="entry name" value="Catalase"/>
    <property type="match status" value="1"/>
</dbReference>
<feature type="compositionally biased region" description="Basic and acidic residues" evidence="16">
    <location>
        <begin position="540"/>
        <end position="550"/>
    </location>
</feature>
<dbReference type="GO" id="GO:0020037">
    <property type="term" value="F:heme binding"/>
    <property type="evidence" value="ECO:0007669"/>
    <property type="project" value="InterPro"/>
</dbReference>
<evidence type="ECO:0000256" key="7">
    <source>
        <dbReference type="ARBA" id="ARBA00022617"/>
    </source>
</evidence>
<comment type="cofactor">
    <cofactor evidence="1 14">
        <name>heme</name>
        <dbReference type="ChEBI" id="CHEBI:30413"/>
    </cofactor>
</comment>
<evidence type="ECO:0000256" key="13">
    <source>
        <dbReference type="PIRSR" id="PIRSR038928-1"/>
    </source>
</evidence>